<sequence length="82" mass="9663">DDVTVQMAYVSQQQFDRYSQMVDHAQRRKGSFNKKVLSSAPREVVFKAGDLVQVYRSDLNYTFKTERKLSPKWSAPRRVVHR</sequence>
<evidence type="ECO:0000313" key="1">
    <source>
        <dbReference type="EMBL" id="TEB21506.1"/>
    </source>
</evidence>
<organism evidence="1 2">
    <name type="scientific">Coprinellus micaceus</name>
    <name type="common">Glistening ink-cap mushroom</name>
    <name type="synonym">Coprinus micaceus</name>
    <dbReference type="NCBI Taxonomy" id="71717"/>
    <lineage>
        <taxon>Eukaryota</taxon>
        <taxon>Fungi</taxon>
        <taxon>Dikarya</taxon>
        <taxon>Basidiomycota</taxon>
        <taxon>Agaricomycotina</taxon>
        <taxon>Agaricomycetes</taxon>
        <taxon>Agaricomycetidae</taxon>
        <taxon>Agaricales</taxon>
        <taxon>Agaricineae</taxon>
        <taxon>Psathyrellaceae</taxon>
        <taxon>Coprinellus</taxon>
    </lineage>
</organism>
<dbReference type="Proteomes" id="UP000298030">
    <property type="component" value="Unassembled WGS sequence"/>
</dbReference>
<feature type="non-terminal residue" evidence="1">
    <location>
        <position position="82"/>
    </location>
</feature>
<dbReference type="OrthoDB" id="3237746at2759"/>
<accession>A0A4Y7SI10</accession>
<dbReference type="EMBL" id="QPFP01000108">
    <property type="protein sequence ID" value="TEB21506.1"/>
    <property type="molecule type" value="Genomic_DNA"/>
</dbReference>
<keyword evidence="2" id="KW-1185">Reference proteome</keyword>
<reference evidence="1 2" key="1">
    <citation type="journal article" date="2019" name="Nat. Ecol. Evol.">
        <title>Megaphylogeny resolves global patterns of mushroom evolution.</title>
        <authorList>
            <person name="Varga T."/>
            <person name="Krizsan K."/>
            <person name="Foldi C."/>
            <person name="Dima B."/>
            <person name="Sanchez-Garcia M."/>
            <person name="Sanchez-Ramirez S."/>
            <person name="Szollosi G.J."/>
            <person name="Szarkandi J.G."/>
            <person name="Papp V."/>
            <person name="Albert L."/>
            <person name="Andreopoulos W."/>
            <person name="Angelini C."/>
            <person name="Antonin V."/>
            <person name="Barry K.W."/>
            <person name="Bougher N.L."/>
            <person name="Buchanan P."/>
            <person name="Buyck B."/>
            <person name="Bense V."/>
            <person name="Catcheside P."/>
            <person name="Chovatia M."/>
            <person name="Cooper J."/>
            <person name="Damon W."/>
            <person name="Desjardin D."/>
            <person name="Finy P."/>
            <person name="Geml J."/>
            <person name="Haridas S."/>
            <person name="Hughes K."/>
            <person name="Justo A."/>
            <person name="Karasinski D."/>
            <person name="Kautmanova I."/>
            <person name="Kiss B."/>
            <person name="Kocsube S."/>
            <person name="Kotiranta H."/>
            <person name="LaButti K.M."/>
            <person name="Lechner B.E."/>
            <person name="Liimatainen K."/>
            <person name="Lipzen A."/>
            <person name="Lukacs Z."/>
            <person name="Mihaltcheva S."/>
            <person name="Morgado L.N."/>
            <person name="Niskanen T."/>
            <person name="Noordeloos M.E."/>
            <person name="Ohm R.A."/>
            <person name="Ortiz-Santana B."/>
            <person name="Ovrebo C."/>
            <person name="Racz N."/>
            <person name="Riley R."/>
            <person name="Savchenko A."/>
            <person name="Shiryaev A."/>
            <person name="Soop K."/>
            <person name="Spirin V."/>
            <person name="Szebenyi C."/>
            <person name="Tomsovsky M."/>
            <person name="Tulloss R.E."/>
            <person name="Uehling J."/>
            <person name="Grigoriev I.V."/>
            <person name="Vagvolgyi C."/>
            <person name="Papp T."/>
            <person name="Martin F.M."/>
            <person name="Miettinen O."/>
            <person name="Hibbett D.S."/>
            <person name="Nagy L.G."/>
        </authorList>
    </citation>
    <scope>NUCLEOTIDE SEQUENCE [LARGE SCALE GENOMIC DNA]</scope>
    <source>
        <strain evidence="1 2">FP101781</strain>
    </source>
</reference>
<dbReference type="AlphaFoldDB" id="A0A4Y7SI10"/>
<evidence type="ECO:0000313" key="2">
    <source>
        <dbReference type="Proteomes" id="UP000298030"/>
    </source>
</evidence>
<protein>
    <submittedName>
        <fullName evidence="1">Uncharacterized protein</fullName>
    </submittedName>
</protein>
<gene>
    <name evidence="1" type="ORF">FA13DRAFT_1614089</name>
</gene>
<name>A0A4Y7SI10_COPMI</name>
<comment type="caution">
    <text evidence="1">The sequence shown here is derived from an EMBL/GenBank/DDBJ whole genome shotgun (WGS) entry which is preliminary data.</text>
</comment>
<proteinExistence type="predicted"/>
<feature type="non-terminal residue" evidence="1">
    <location>
        <position position="1"/>
    </location>
</feature>